<sequence length="253" mass="27693">MIKTLAKKGGIIVLDARCTMEMGKVAWIFATTGAERVGFELATLPEGSDTLGVSANSSCGVWCAHRRKKDREAGIINKAVALQRISGIARLLLRRLSLRSQRIVYGGRPNRSTTGTEARRRTMRCEGRPSYSWHRTGYLGEYRAPPIPSCCASVPEEEALEASVVVGVQNFVMGVLVVHKKCVTACISATISLILNDIPRTFHGDPHYLEKNAQTKNDIKETCEAANQMLLADPVLSGSTCISLFKDEQLNTL</sequence>
<accession>A0AAE0NQB8</accession>
<gene>
    <name evidence="1" type="ORF">B0H63DRAFT_449584</name>
</gene>
<dbReference type="EMBL" id="JAULSW010000004">
    <property type="protein sequence ID" value="KAK3385545.1"/>
    <property type="molecule type" value="Genomic_DNA"/>
</dbReference>
<proteinExistence type="predicted"/>
<dbReference type="Proteomes" id="UP001285441">
    <property type="component" value="Unassembled WGS sequence"/>
</dbReference>
<keyword evidence="2" id="KW-1185">Reference proteome</keyword>
<dbReference type="AlphaFoldDB" id="A0AAE0NQB8"/>
<reference evidence="1" key="2">
    <citation type="submission" date="2023-06" db="EMBL/GenBank/DDBJ databases">
        <authorList>
            <consortium name="Lawrence Berkeley National Laboratory"/>
            <person name="Haridas S."/>
            <person name="Hensen N."/>
            <person name="Bonometti L."/>
            <person name="Westerberg I."/>
            <person name="Brannstrom I.O."/>
            <person name="Guillou S."/>
            <person name="Cros-Aarteil S."/>
            <person name="Calhoun S."/>
            <person name="Kuo A."/>
            <person name="Mondo S."/>
            <person name="Pangilinan J."/>
            <person name="Riley R."/>
            <person name="LaButti K."/>
            <person name="Andreopoulos B."/>
            <person name="Lipzen A."/>
            <person name="Chen C."/>
            <person name="Yanf M."/>
            <person name="Daum C."/>
            <person name="Ng V."/>
            <person name="Clum A."/>
            <person name="Steindorff A."/>
            <person name="Ohm R."/>
            <person name="Martin F."/>
            <person name="Silar P."/>
            <person name="Natvig D."/>
            <person name="Lalanne C."/>
            <person name="Gautier V."/>
            <person name="Ament-velasquez S.L."/>
            <person name="Kruys A."/>
            <person name="Hutchinson M.I."/>
            <person name="Powell A.J."/>
            <person name="Barry K."/>
            <person name="Miller A.N."/>
            <person name="Grigoriev I.V."/>
            <person name="Debuchy R."/>
            <person name="Gladieux P."/>
            <person name="Thoren M.H."/>
            <person name="Johannesson H."/>
        </authorList>
    </citation>
    <scope>NUCLEOTIDE SEQUENCE</scope>
    <source>
        <strain evidence="1">CBS 232.78</strain>
    </source>
</reference>
<name>A0AAE0NQB8_9PEZI</name>
<organism evidence="1 2">
    <name type="scientific">Podospora didyma</name>
    <dbReference type="NCBI Taxonomy" id="330526"/>
    <lineage>
        <taxon>Eukaryota</taxon>
        <taxon>Fungi</taxon>
        <taxon>Dikarya</taxon>
        <taxon>Ascomycota</taxon>
        <taxon>Pezizomycotina</taxon>
        <taxon>Sordariomycetes</taxon>
        <taxon>Sordariomycetidae</taxon>
        <taxon>Sordariales</taxon>
        <taxon>Podosporaceae</taxon>
        <taxon>Podospora</taxon>
    </lineage>
</organism>
<evidence type="ECO:0000313" key="2">
    <source>
        <dbReference type="Proteomes" id="UP001285441"/>
    </source>
</evidence>
<evidence type="ECO:0000313" key="1">
    <source>
        <dbReference type="EMBL" id="KAK3385545.1"/>
    </source>
</evidence>
<comment type="caution">
    <text evidence="1">The sequence shown here is derived from an EMBL/GenBank/DDBJ whole genome shotgun (WGS) entry which is preliminary data.</text>
</comment>
<reference evidence="1" key="1">
    <citation type="journal article" date="2023" name="Mol. Phylogenet. Evol.">
        <title>Genome-scale phylogeny and comparative genomics of the fungal order Sordariales.</title>
        <authorList>
            <person name="Hensen N."/>
            <person name="Bonometti L."/>
            <person name="Westerberg I."/>
            <person name="Brannstrom I.O."/>
            <person name="Guillou S."/>
            <person name="Cros-Aarteil S."/>
            <person name="Calhoun S."/>
            <person name="Haridas S."/>
            <person name="Kuo A."/>
            <person name="Mondo S."/>
            <person name="Pangilinan J."/>
            <person name="Riley R."/>
            <person name="LaButti K."/>
            <person name="Andreopoulos B."/>
            <person name="Lipzen A."/>
            <person name="Chen C."/>
            <person name="Yan M."/>
            <person name="Daum C."/>
            <person name="Ng V."/>
            <person name="Clum A."/>
            <person name="Steindorff A."/>
            <person name="Ohm R.A."/>
            <person name="Martin F."/>
            <person name="Silar P."/>
            <person name="Natvig D.O."/>
            <person name="Lalanne C."/>
            <person name="Gautier V."/>
            <person name="Ament-Velasquez S.L."/>
            <person name="Kruys A."/>
            <person name="Hutchinson M.I."/>
            <person name="Powell A.J."/>
            <person name="Barry K."/>
            <person name="Miller A.N."/>
            <person name="Grigoriev I.V."/>
            <person name="Debuchy R."/>
            <person name="Gladieux P."/>
            <person name="Hiltunen Thoren M."/>
            <person name="Johannesson H."/>
        </authorList>
    </citation>
    <scope>NUCLEOTIDE SEQUENCE</scope>
    <source>
        <strain evidence="1">CBS 232.78</strain>
    </source>
</reference>
<protein>
    <submittedName>
        <fullName evidence="1">Uncharacterized protein</fullName>
    </submittedName>
</protein>